<comment type="function">
    <text evidence="7">Responsible for the coupling of flagellin expression to flagellar assembly by preventing expression of the flagellin genes when a component of the middle class of proteins is defective. It negatively regulates flagellar genes by inhibiting the activity of FliA by directly binding to FliA.</text>
</comment>
<evidence type="ECO:0000256" key="4">
    <source>
        <dbReference type="ARBA" id="ARBA00022795"/>
    </source>
</evidence>
<dbReference type="Pfam" id="PF04316">
    <property type="entry name" value="FlgM"/>
    <property type="match status" value="1"/>
</dbReference>
<dbReference type="NCBIfam" id="TIGR03824">
    <property type="entry name" value="FlgM_jcvi"/>
    <property type="match status" value="1"/>
</dbReference>
<evidence type="ECO:0000256" key="3">
    <source>
        <dbReference type="ARBA" id="ARBA00022491"/>
    </source>
</evidence>
<comment type="similarity">
    <text evidence="1">Belongs to the FlgM family.</text>
</comment>
<keyword evidence="11" id="KW-0969">Cilium</keyword>
<evidence type="ECO:0000259" key="10">
    <source>
        <dbReference type="Pfam" id="PF04316"/>
    </source>
</evidence>
<comment type="caution">
    <text evidence="11">The sequence shown here is derived from an EMBL/GenBank/DDBJ whole genome shotgun (WGS) entry which is preliminary data.</text>
</comment>
<evidence type="ECO:0000313" key="11">
    <source>
        <dbReference type="EMBL" id="MDV5170787.1"/>
    </source>
</evidence>
<organism evidence="11 12">
    <name type="scientific">Photobacterium rosenbergii</name>
    <dbReference type="NCBI Taxonomy" id="294936"/>
    <lineage>
        <taxon>Bacteria</taxon>
        <taxon>Pseudomonadati</taxon>
        <taxon>Pseudomonadota</taxon>
        <taxon>Gammaproteobacteria</taxon>
        <taxon>Vibrionales</taxon>
        <taxon>Vibrionaceae</taxon>
        <taxon>Photobacterium</taxon>
    </lineage>
</organism>
<dbReference type="RefSeq" id="WP_317523598.1">
    <property type="nucleotide sequence ID" value="NZ_JAWJZI010000007.1"/>
</dbReference>
<keyword evidence="11" id="KW-0282">Flagellum</keyword>
<dbReference type="Proteomes" id="UP001186452">
    <property type="component" value="Unassembled WGS sequence"/>
</dbReference>
<evidence type="ECO:0000256" key="6">
    <source>
        <dbReference type="ARBA" id="ARBA00023163"/>
    </source>
</evidence>
<keyword evidence="5" id="KW-0805">Transcription regulation</keyword>
<dbReference type="EMBL" id="JAWJZI010000007">
    <property type="protein sequence ID" value="MDV5170787.1"/>
    <property type="molecule type" value="Genomic_DNA"/>
</dbReference>
<dbReference type="InterPro" id="IPR007412">
    <property type="entry name" value="FlgM"/>
</dbReference>
<keyword evidence="6" id="KW-0804">Transcription</keyword>
<reference evidence="11 12" key="1">
    <citation type="submission" date="2023-10" db="EMBL/GenBank/DDBJ databases">
        <title>Marine bacteria isolated from horseshoe crab.</title>
        <authorList>
            <person name="Cheng T.H."/>
        </authorList>
    </citation>
    <scope>NUCLEOTIDE SEQUENCE [LARGE SCALE GENOMIC DNA]</scope>
    <source>
        <strain evidence="11 12">HSC6</strain>
    </source>
</reference>
<evidence type="ECO:0000256" key="5">
    <source>
        <dbReference type="ARBA" id="ARBA00023015"/>
    </source>
</evidence>
<sequence length="105" mass="11216">MIEPTKAGLQLAPNIQNQPQKLNDTNAANTQEISKSGSPVSNVTKPSADVSPQAQSLDNLQQELKRIPDVDLAKVNEIRTLLASGNYNVDLDGLAASIRGAHSRD</sequence>
<dbReference type="InterPro" id="IPR035890">
    <property type="entry name" value="Anti-sigma-28_factor_FlgM_sf"/>
</dbReference>
<protein>
    <recommendedName>
        <fullName evidence="2">Negative regulator of flagellin synthesis</fullName>
    </recommendedName>
    <alternativeName>
        <fullName evidence="8">Anti-sigma-28 factor</fullName>
    </alternativeName>
</protein>
<name>A0ABU3ZLA0_9GAMM</name>
<evidence type="ECO:0000256" key="2">
    <source>
        <dbReference type="ARBA" id="ARBA00017823"/>
    </source>
</evidence>
<feature type="compositionally biased region" description="Polar residues" evidence="9">
    <location>
        <begin position="13"/>
        <end position="59"/>
    </location>
</feature>
<dbReference type="SUPFAM" id="SSF101498">
    <property type="entry name" value="Anti-sigma factor FlgM"/>
    <property type="match status" value="1"/>
</dbReference>
<evidence type="ECO:0000313" key="12">
    <source>
        <dbReference type="Proteomes" id="UP001186452"/>
    </source>
</evidence>
<evidence type="ECO:0000256" key="9">
    <source>
        <dbReference type="SAM" id="MobiDB-lite"/>
    </source>
</evidence>
<evidence type="ECO:0000256" key="7">
    <source>
        <dbReference type="ARBA" id="ARBA00024739"/>
    </source>
</evidence>
<proteinExistence type="inferred from homology"/>
<keyword evidence="4" id="KW-1005">Bacterial flagellum biogenesis</keyword>
<feature type="domain" description="Anti-sigma-28 factor FlgM C-terminal" evidence="10">
    <location>
        <begin position="49"/>
        <end position="98"/>
    </location>
</feature>
<dbReference type="InterPro" id="IPR031316">
    <property type="entry name" value="FlgM_C"/>
</dbReference>
<keyword evidence="11" id="KW-0966">Cell projection</keyword>
<gene>
    <name evidence="11" type="primary">flgM</name>
    <name evidence="11" type="ORF">R2X38_17430</name>
</gene>
<keyword evidence="3" id="KW-0678">Repressor</keyword>
<keyword evidence="12" id="KW-1185">Reference proteome</keyword>
<evidence type="ECO:0000256" key="8">
    <source>
        <dbReference type="ARBA" id="ARBA00030117"/>
    </source>
</evidence>
<accession>A0ABU3ZLA0</accession>
<evidence type="ECO:0000256" key="1">
    <source>
        <dbReference type="ARBA" id="ARBA00005322"/>
    </source>
</evidence>
<feature type="region of interest" description="Disordered" evidence="9">
    <location>
        <begin position="1"/>
        <end position="59"/>
    </location>
</feature>